<keyword evidence="9" id="KW-1185">Reference proteome</keyword>
<dbReference type="GO" id="GO:0005634">
    <property type="term" value="C:nucleus"/>
    <property type="evidence" value="ECO:0007669"/>
    <property type="project" value="UniProtKB-SubCell"/>
</dbReference>
<dbReference type="InterPro" id="IPR036864">
    <property type="entry name" value="Zn2-C6_fun-type_DNA-bd_sf"/>
</dbReference>
<evidence type="ECO:0000256" key="1">
    <source>
        <dbReference type="ARBA" id="ARBA00004123"/>
    </source>
</evidence>
<reference evidence="9" key="1">
    <citation type="submission" date="2016-07" db="EMBL/GenBank/DDBJ databases">
        <title>Multiple horizontal gene transfer events from other fungi enriched the ability of initially mycotrophic Trichoderma (Ascomycota) to feed on dead plant biomass.</title>
        <authorList>
            <consortium name="DOE Joint Genome Institute"/>
            <person name="Atanasova L."/>
            <person name="Chenthamara K."/>
            <person name="Zhang J."/>
            <person name="Grujic M."/>
            <person name="Henrissat B."/>
            <person name="Kuo A."/>
            <person name="Aerts A."/>
            <person name="Salamov A."/>
            <person name="Lipzen A."/>
            <person name="Labutti K."/>
            <person name="Barry K."/>
            <person name="Miao Y."/>
            <person name="Rahimi M.J."/>
            <person name="Shen Q."/>
            <person name="Grigoriev I.V."/>
            <person name="Kubicek C.P."/>
            <person name="Druzhinina I.S."/>
        </authorList>
    </citation>
    <scope>NUCLEOTIDE SEQUENCE [LARGE SCALE GENOMIC DNA]</scope>
    <source>
        <strain evidence="9">TUCIM 6016</strain>
    </source>
</reference>
<protein>
    <recommendedName>
        <fullName evidence="7">Zn(2)-C6 fungal-type domain-containing protein</fullName>
    </recommendedName>
</protein>
<evidence type="ECO:0000256" key="4">
    <source>
        <dbReference type="ARBA" id="ARBA00023163"/>
    </source>
</evidence>
<keyword evidence="5" id="KW-0539">Nucleus</keyword>
<dbReference type="RefSeq" id="XP_024749568.1">
    <property type="nucleotide sequence ID" value="XM_024890554.1"/>
</dbReference>
<gene>
    <name evidence="8" type="ORF">BBK36DRAFT_1119127</name>
</gene>
<keyword evidence="3" id="KW-0805">Transcription regulation</keyword>
<dbReference type="EMBL" id="KZ680213">
    <property type="protein sequence ID" value="PTB66248.1"/>
    <property type="molecule type" value="Genomic_DNA"/>
</dbReference>
<evidence type="ECO:0000256" key="5">
    <source>
        <dbReference type="ARBA" id="ARBA00023242"/>
    </source>
</evidence>
<dbReference type="PANTHER" id="PTHR47338:SF7">
    <property type="entry name" value="ZN(II)2CYS6 TRANSCRIPTION FACTOR (EUROFUNG)"/>
    <property type="match status" value="1"/>
</dbReference>
<dbReference type="SUPFAM" id="SSF57701">
    <property type="entry name" value="Zn2/Cys6 DNA-binding domain"/>
    <property type="match status" value="1"/>
</dbReference>
<feature type="region of interest" description="Disordered" evidence="6">
    <location>
        <begin position="81"/>
        <end position="100"/>
    </location>
</feature>
<evidence type="ECO:0000256" key="3">
    <source>
        <dbReference type="ARBA" id="ARBA00023015"/>
    </source>
</evidence>
<dbReference type="Gene3D" id="4.10.240.10">
    <property type="entry name" value="Zn(2)-C6 fungal-type DNA-binding domain"/>
    <property type="match status" value="1"/>
</dbReference>
<evidence type="ECO:0000256" key="2">
    <source>
        <dbReference type="ARBA" id="ARBA00022723"/>
    </source>
</evidence>
<dbReference type="GO" id="GO:0006351">
    <property type="term" value="P:DNA-templated transcription"/>
    <property type="evidence" value="ECO:0007669"/>
    <property type="project" value="InterPro"/>
</dbReference>
<feature type="domain" description="Zn(2)-C6 fungal-type" evidence="7">
    <location>
        <begin position="49"/>
        <end position="79"/>
    </location>
</feature>
<dbReference type="GO" id="GO:0000981">
    <property type="term" value="F:DNA-binding transcription factor activity, RNA polymerase II-specific"/>
    <property type="evidence" value="ECO:0007669"/>
    <property type="project" value="InterPro"/>
</dbReference>
<keyword evidence="4" id="KW-0804">Transcription</keyword>
<dbReference type="AlphaFoldDB" id="A0A2T4BAD0"/>
<dbReference type="PANTHER" id="PTHR47338">
    <property type="entry name" value="ZN(II)2CYS6 TRANSCRIPTION FACTOR (EUROFUNG)-RELATED"/>
    <property type="match status" value="1"/>
</dbReference>
<dbReference type="InterPro" id="IPR050815">
    <property type="entry name" value="TF_fung"/>
</dbReference>
<dbReference type="SMART" id="SM00066">
    <property type="entry name" value="GAL4"/>
    <property type="match status" value="1"/>
</dbReference>
<sequence>MPECRNCLRLGVGCPGFSPQSEFISRKEMQKSADDIFRAAGVEKRRVGSCEECRSSKHRCTKTRPSCRRCILRHLPCVYPSKPDKQQERESSTQPASSVASSTAAAAGLTSTASVQSLDVGQWTNPALLHAFGVNIESLCTDTLPKDHGLRLRLVNAFFDRSHHLRCISFVHPPSFMQSLESATIAEDYGEPLLYAMCALGARHIYFDATLALDGPDRESLPSIVPGQAWAERARKEILGEMHAPTVQNLMAGALLCEYGLREDQHALVFILLAFLHRAIRLLSLDMPRPLPDHCTVAQMMQREVENRIVWACFVIDGLAANGVEKNMCWKDNVPNIPLPCSDDCFNTSQLSLIPHYLSQIEDSAMHTVIADLDLAALLVVVVRLRTKVMQLIRVAAPKMRVWETSSEFVRIIDQLMALYNNLPERYYLTDASLYMLKDKGMLGAVFALHLFIHAVIFDLTRISLAGFSFPLAPAFKHAPSEFLTHCQSLCRFHASRVSDIIRTGMSFSPKAFDDLFCPDAAVESTKVQIIYAATVDRSPQTLQVTRDNIITNLNFLLGIHDRGKEAPTQFIRGIIPLCHLFGFRDIAERYQETLGLSIPIDPAEVTGSPDVHHLSALASFRRGRLQLSEAQSGSGGKTISSGKDTKSPLIQASQSIFYDEPIDKGSGNDLASSLPLLRPSYPPFEVAPELMSQSLIQRNPLQVMPSASVMAQNGALFQPSVDDYIKTADEMSTFLTWGMLEMPQWINFSDQMPPG</sequence>
<dbReference type="OrthoDB" id="2563500at2759"/>
<dbReference type="InterPro" id="IPR007219">
    <property type="entry name" value="XnlR_reg_dom"/>
</dbReference>
<dbReference type="PROSITE" id="PS50048">
    <property type="entry name" value="ZN2_CY6_FUNGAL_2"/>
    <property type="match status" value="1"/>
</dbReference>
<evidence type="ECO:0000313" key="8">
    <source>
        <dbReference type="EMBL" id="PTB66248.1"/>
    </source>
</evidence>
<evidence type="ECO:0000259" key="7">
    <source>
        <dbReference type="PROSITE" id="PS50048"/>
    </source>
</evidence>
<keyword evidence="2" id="KW-0479">Metal-binding</keyword>
<evidence type="ECO:0000256" key="6">
    <source>
        <dbReference type="SAM" id="MobiDB-lite"/>
    </source>
</evidence>
<proteinExistence type="predicted"/>
<feature type="compositionally biased region" description="Basic and acidic residues" evidence="6">
    <location>
        <begin position="82"/>
        <end position="91"/>
    </location>
</feature>
<comment type="subcellular location">
    <subcellularLocation>
        <location evidence="1">Nucleus</location>
    </subcellularLocation>
</comment>
<organism evidence="8 9">
    <name type="scientific">Trichoderma citrinoviride</name>
    <dbReference type="NCBI Taxonomy" id="58853"/>
    <lineage>
        <taxon>Eukaryota</taxon>
        <taxon>Fungi</taxon>
        <taxon>Dikarya</taxon>
        <taxon>Ascomycota</taxon>
        <taxon>Pezizomycotina</taxon>
        <taxon>Sordariomycetes</taxon>
        <taxon>Hypocreomycetidae</taxon>
        <taxon>Hypocreales</taxon>
        <taxon>Hypocreaceae</taxon>
        <taxon>Trichoderma</taxon>
    </lineage>
</organism>
<evidence type="ECO:0000313" key="9">
    <source>
        <dbReference type="Proteomes" id="UP000241546"/>
    </source>
</evidence>
<dbReference type="PROSITE" id="PS00463">
    <property type="entry name" value="ZN2_CY6_FUNGAL_1"/>
    <property type="match status" value="1"/>
</dbReference>
<dbReference type="Proteomes" id="UP000241546">
    <property type="component" value="Unassembled WGS sequence"/>
</dbReference>
<accession>A0A2T4BAD0</accession>
<dbReference type="GO" id="GO:0008270">
    <property type="term" value="F:zinc ion binding"/>
    <property type="evidence" value="ECO:0007669"/>
    <property type="project" value="InterPro"/>
</dbReference>
<dbReference type="Pfam" id="PF00172">
    <property type="entry name" value="Zn_clus"/>
    <property type="match status" value="1"/>
</dbReference>
<dbReference type="GeneID" id="36598672"/>
<dbReference type="CDD" id="cd00067">
    <property type="entry name" value="GAL4"/>
    <property type="match status" value="1"/>
</dbReference>
<dbReference type="InterPro" id="IPR001138">
    <property type="entry name" value="Zn2Cys6_DnaBD"/>
</dbReference>
<dbReference type="CDD" id="cd12148">
    <property type="entry name" value="fungal_TF_MHR"/>
    <property type="match status" value="1"/>
</dbReference>
<name>A0A2T4BAD0_9HYPO</name>
<dbReference type="GO" id="GO:0003677">
    <property type="term" value="F:DNA binding"/>
    <property type="evidence" value="ECO:0007669"/>
    <property type="project" value="InterPro"/>
</dbReference>
<dbReference type="Pfam" id="PF04082">
    <property type="entry name" value="Fungal_trans"/>
    <property type="match status" value="1"/>
</dbReference>